<evidence type="ECO:0000313" key="2">
    <source>
        <dbReference type="Proteomes" id="UP000827609"/>
    </source>
</evidence>
<name>A0AAE8BKI4_9CAUD</name>
<dbReference type="Proteomes" id="UP000827609">
    <property type="component" value="Segment"/>
</dbReference>
<reference evidence="1" key="1">
    <citation type="submission" date="2021-06" db="EMBL/GenBank/DDBJ databases">
        <title>Complete genome sequence of Erwinia phage pEa_SNUABM_7.</title>
        <authorList>
            <person name="Kim S.G."/>
            <person name="Park S.C."/>
        </authorList>
    </citation>
    <scope>NUCLEOTIDE SEQUENCE</scope>
</reference>
<evidence type="ECO:0000313" key="1">
    <source>
        <dbReference type="EMBL" id="QYW04704.1"/>
    </source>
</evidence>
<sequence>MSSVNQLRDQLTEAEYAELERTTARSIMEQVWALRGWTVKLDWCNYMCDDVDWLFHGNERKAPVDHAMPNSGVGTSIEQHRLNVVFTPTEVSVTNSLVDSPVTGTGMSLRCAYCAWLLEIEKQKAANALQSD</sequence>
<organism evidence="1 2">
    <name type="scientific">Erwinia phage pEa_SNUABM_7</name>
    <dbReference type="NCBI Taxonomy" id="2866695"/>
    <lineage>
        <taxon>Viruses</taxon>
        <taxon>Duplodnaviria</taxon>
        <taxon>Heunggongvirae</taxon>
        <taxon>Uroviricota</taxon>
        <taxon>Caudoviricetes</taxon>
        <taxon>Snuvirus</taxon>
        <taxon>Snuvirus SNUABM7</taxon>
    </lineage>
</organism>
<accession>A0AAE8BKI4</accession>
<proteinExistence type="predicted"/>
<protein>
    <submittedName>
        <fullName evidence="1">Uncharacterized protein</fullName>
    </submittedName>
</protein>
<dbReference type="EMBL" id="MZ475896">
    <property type="protein sequence ID" value="QYW04704.1"/>
    <property type="molecule type" value="Genomic_DNA"/>
</dbReference>
<keyword evidence="2" id="KW-1185">Reference proteome</keyword>
<gene>
    <name evidence="1" type="ORF">pEaSNUABM7_00036</name>
</gene>